<evidence type="ECO:0000313" key="4">
    <source>
        <dbReference type="EMBL" id="KYC73035.1"/>
    </source>
</evidence>
<organism evidence="4 8">
    <name type="scientific">Heyndrickxia coagulans</name>
    <name type="common">Weizmannia coagulans</name>
    <dbReference type="NCBI Taxonomy" id="1398"/>
    <lineage>
        <taxon>Bacteria</taxon>
        <taxon>Bacillati</taxon>
        <taxon>Bacillota</taxon>
        <taxon>Bacilli</taxon>
        <taxon>Bacillales</taxon>
        <taxon>Bacillaceae</taxon>
        <taxon>Heyndrickxia</taxon>
    </lineage>
</organism>
<reference evidence="5" key="4">
    <citation type="submission" date="2023-06" db="EMBL/GenBank/DDBJ databases">
        <title>Probiogenomic evaluation and L lactic producing Weizmannia coaggulans BKMTCR2-2 from tree bark.</title>
        <authorList>
            <person name="Mahittikon J."/>
            <person name="Tanasupawat S."/>
        </authorList>
    </citation>
    <scope>NUCLEOTIDE SEQUENCE</scope>
    <source>
        <strain evidence="5">BKMTCR2-2</strain>
    </source>
</reference>
<evidence type="ECO:0000313" key="5">
    <source>
        <dbReference type="EMBL" id="MDL5041727.1"/>
    </source>
</evidence>
<name>A0A0C5CI83_HEYCO</name>
<evidence type="ECO:0000313" key="8">
    <source>
        <dbReference type="Proteomes" id="UP000075304"/>
    </source>
</evidence>
<evidence type="ECO:0000313" key="3">
    <source>
        <dbReference type="EMBL" id="KYC66556.1"/>
    </source>
</evidence>
<dbReference type="EMBL" id="JASUZX010000002">
    <property type="protein sequence ID" value="MDL5041727.1"/>
    <property type="molecule type" value="Genomic_DNA"/>
</dbReference>
<evidence type="ECO:0000256" key="1">
    <source>
        <dbReference type="SAM" id="Coils"/>
    </source>
</evidence>
<feature type="coiled-coil region" evidence="1">
    <location>
        <begin position="1"/>
        <end position="42"/>
    </location>
</feature>
<dbReference type="EMBL" id="LQYI01000012">
    <property type="protein sequence ID" value="KYC73035.1"/>
    <property type="molecule type" value="Genomic_DNA"/>
</dbReference>
<gene>
    <name evidence="3" type="ORF">B4098_1446</name>
    <name evidence="4" type="ORF">B4099_1619</name>
    <name evidence="5" type="ORF">QN341_11810</name>
    <name evidence="2" type="ORF">SB48_HM08orf00376</name>
</gene>
<dbReference type="Proteomes" id="UP001223084">
    <property type="component" value="Unassembled WGS sequence"/>
</dbReference>
<dbReference type="Proteomes" id="UP000032024">
    <property type="component" value="Chromosome"/>
</dbReference>
<dbReference type="EMBL" id="CP010525">
    <property type="protein sequence ID" value="AJO21042.1"/>
    <property type="molecule type" value="Genomic_DNA"/>
</dbReference>
<evidence type="ECO:0000313" key="6">
    <source>
        <dbReference type="Proteomes" id="UP000032024"/>
    </source>
</evidence>
<dbReference type="RefSeq" id="WP_013860712.1">
    <property type="nucleotide sequence ID" value="NZ_CABJCT010000034.1"/>
</dbReference>
<proteinExistence type="predicted"/>
<dbReference type="EMBL" id="LQYG01000006">
    <property type="protein sequence ID" value="KYC66556.1"/>
    <property type="molecule type" value="Genomic_DNA"/>
</dbReference>
<evidence type="ECO:0000313" key="7">
    <source>
        <dbReference type="Proteomes" id="UP000075288"/>
    </source>
</evidence>
<dbReference type="AlphaFoldDB" id="A0A0C5CI83"/>
<dbReference type="GeneID" id="93258211"/>
<reference evidence="7 8" key="3">
    <citation type="submission" date="2016-01" db="EMBL/GenBank/DDBJ databases">
        <title>Genome Sequences of Twelve Sporeforming Bacillus Species Isolated from Foods.</title>
        <authorList>
            <person name="Berendsen E.M."/>
            <person name="Wells-Bennik M.H."/>
            <person name="Krawcyk A.O."/>
            <person name="De Jong A."/>
            <person name="Holsappel S."/>
            <person name="Eijlander R.T."/>
            <person name="Kuipers O.P."/>
        </authorList>
    </citation>
    <scope>NUCLEOTIDE SEQUENCE [LARGE SCALE GENOMIC DNA]</scope>
    <source>
        <strain evidence="3 7">B4098</strain>
        <strain evidence="4 8">B4099</strain>
    </source>
</reference>
<sequence>MEDAAKRLDALERVLADMIVKQGMLNRQLALLMQEVKRIEEESRKMPALVPHLK</sequence>
<reference evidence="2" key="1">
    <citation type="submission" date="2015-01" db="EMBL/GenBank/DDBJ databases">
        <title>Comparative genome analysis of Bacillus coagulans HM-08, Clostridium butyricum HM-68, Bacillus subtilis HM-66 and Bacillus licheniformis BL-09.</title>
        <authorList>
            <person name="Zhang H."/>
        </authorList>
    </citation>
    <scope>NUCLEOTIDE SEQUENCE [LARGE SCALE GENOMIC DNA]</scope>
    <source>
        <strain evidence="2">HM-08</strain>
    </source>
</reference>
<dbReference type="Proteomes" id="UP000075288">
    <property type="component" value="Unassembled WGS sequence"/>
</dbReference>
<evidence type="ECO:0000313" key="2">
    <source>
        <dbReference type="EMBL" id="AJO21042.1"/>
    </source>
</evidence>
<dbReference type="Proteomes" id="UP000075304">
    <property type="component" value="Unassembled WGS sequence"/>
</dbReference>
<dbReference type="PATRIC" id="fig|1398.18.peg.249"/>
<keyword evidence="1" id="KW-0175">Coiled coil</keyword>
<reference evidence="6" key="2">
    <citation type="submission" date="2015-01" db="EMBL/GenBank/DDBJ databases">
        <title>Comparative genome analysis of Bacillus coagulans HM-08, Clostridium butyricum HM-68, Bacillus subtilis HM-66 and Bacillus paralicheniformis BL-09.</title>
        <authorList>
            <person name="Zhang H."/>
        </authorList>
    </citation>
    <scope>NUCLEOTIDE SEQUENCE [LARGE SCALE GENOMIC DNA]</scope>
    <source>
        <strain evidence="6">HM-08</strain>
    </source>
</reference>
<protein>
    <submittedName>
        <fullName evidence="4">Uncharacterized protein</fullName>
    </submittedName>
</protein>
<accession>A0A0C5CI83</accession>
<keyword evidence="6" id="KW-1185">Reference proteome</keyword>
<dbReference type="STRING" id="1398.AB434_0914"/>